<comment type="function">
    <text evidence="11">Acts as a transcriptional regulator. Probably redox-responsive. The apo- but not holo-form probably binds DNA.</text>
</comment>
<gene>
    <name evidence="11" type="primary">whiB</name>
    <name evidence="14" type="ORF">PU648_14295</name>
</gene>
<evidence type="ECO:0000256" key="7">
    <source>
        <dbReference type="ARBA" id="ARBA00023015"/>
    </source>
</evidence>
<protein>
    <recommendedName>
        <fullName evidence="11">Transcriptional regulator WhiB</fullName>
    </recommendedName>
</protein>
<keyword evidence="8 11" id="KW-0238">DNA-binding</keyword>
<keyword evidence="11" id="KW-0963">Cytoplasm</keyword>
<keyword evidence="4 11" id="KW-0479">Metal-binding</keyword>
<comment type="caution">
    <text evidence="14">The sequence shown here is derived from an EMBL/GenBank/DDBJ whole genome shotgun (WGS) entry which is preliminary data.</text>
</comment>
<evidence type="ECO:0000256" key="12">
    <source>
        <dbReference type="SAM" id="MobiDB-lite"/>
    </source>
</evidence>
<feature type="binding site" evidence="11">
    <location>
        <position position="56"/>
    </location>
    <ligand>
        <name>[4Fe-4S] cluster</name>
        <dbReference type="ChEBI" id="CHEBI:49883"/>
    </ligand>
</feature>
<organism evidence="14 15">
    <name type="scientific">Streptomyces mirabilis</name>
    <dbReference type="NCBI Taxonomy" id="68239"/>
    <lineage>
        <taxon>Bacteria</taxon>
        <taxon>Bacillati</taxon>
        <taxon>Actinomycetota</taxon>
        <taxon>Actinomycetes</taxon>
        <taxon>Kitasatosporales</taxon>
        <taxon>Streptomycetaceae</taxon>
        <taxon>Streptomyces</taxon>
    </lineage>
</organism>
<name>A0ABU3UHY5_9ACTN</name>
<keyword evidence="9 11" id="KW-1015">Disulfide bond</keyword>
<proteinExistence type="inferred from homology"/>
<feature type="binding site" evidence="11">
    <location>
        <position position="50"/>
    </location>
    <ligand>
        <name>[4Fe-4S] cluster</name>
        <dbReference type="ChEBI" id="CHEBI:49883"/>
    </ligand>
</feature>
<comment type="PTM">
    <text evidence="11">The Fe-S cluster can be nitrosylated by nitric oxide (NO).</text>
</comment>
<keyword evidence="15" id="KW-1185">Reference proteome</keyword>
<keyword evidence="3 11" id="KW-0004">4Fe-4S</keyword>
<evidence type="ECO:0000256" key="1">
    <source>
        <dbReference type="ARBA" id="ARBA00004496"/>
    </source>
</evidence>
<dbReference type="GeneID" id="94001895"/>
<dbReference type="Pfam" id="PF02467">
    <property type="entry name" value="Whib"/>
    <property type="match status" value="1"/>
</dbReference>
<evidence type="ECO:0000256" key="3">
    <source>
        <dbReference type="ARBA" id="ARBA00022485"/>
    </source>
</evidence>
<dbReference type="InterPro" id="IPR003482">
    <property type="entry name" value="Whib"/>
</dbReference>
<comment type="similarity">
    <text evidence="2 11">Belongs to the WhiB family.</text>
</comment>
<dbReference type="PANTHER" id="PTHR38839">
    <property type="entry name" value="TRANSCRIPTIONAL REGULATOR WHID-RELATED"/>
    <property type="match status" value="1"/>
</dbReference>
<dbReference type="InterPro" id="IPR034768">
    <property type="entry name" value="4FE4S_WBL"/>
</dbReference>
<sequence length="110" mass="12457">MTAAEQGNHATHWRERGACVRIDPELFFPIGNGVLTHVQIAEAKAVCCRCPVMDQCLSWAMRVEQVEGIWGGKTEGERRLMRRRDSADHHLGAMRVTSKPHARSYGWKQS</sequence>
<evidence type="ECO:0000313" key="14">
    <source>
        <dbReference type="EMBL" id="MDU8993488.1"/>
    </source>
</evidence>
<feature type="region of interest" description="Disordered" evidence="12">
    <location>
        <begin position="87"/>
        <end position="110"/>
    </location>
</feature>
<accession>A0ABU3UHY5</accession>
<keyword evidence="7 11" id="KW-0805">Transcription regulation</keyword>
<reference evidence="14 15" key="1">
    <citation type="submission" date="2023-02" db="EMBL/GenBank/DDBJ databases">
        <authorList>
            <person name="Maleckis M."/>
        </authorList>
    </citation>
    <scope>NUCLEOTIDE SEQUENCE [LARGE SCALE GENOMIC DNA]</scope>
    <source>
        <strain evidence="14 15">P8-A2</strain>
    </source>
</reference>
<feature type="binding site" evidence="11">
    <location>
        <position position="47"/>
    </location>
    <ligand>
        <name>[4Fe-4S] cluster</name>
        <dbReference type="ChEBI" id="CHEBI:49883"/>
    </ligand>
</feature>
<evidence type="ECO:0000259" key="13">
    <source>
        <dbReference type="PROSITE" id="PS51674"/>
    </source>
</evidence>
<dbReference type="EMBL" id="JARAKF010000001">
    <property type="protein sequence ID" value="MDU8993488.1"/>
    <property type="molecule type" value="Genomic_DNA"/>
</dbReference>
<evidence type="ECO:0000256" key="4">
    <source>
        <dbReference type="ARBA" id="ARBA00022723"/>
    </source>
</evidence>
<evidence type="ECO:0000256" key="11">
    <source>
        <dbReference type="HAMAP-Rule" id="MF_01479"/>
    </source>
</evidence>
<dbReference type="PANTHER" id="PTHR38839:SF6">
    <property type="entry name" value="TRANSCRIPTIONAL REGULATOR WHIB1"/>
    <property type="match status" value="1"/>
</dbReference>
<dbReference type="PROSITE" id="PS51674">
    <property type="entry name" value="4FE4S_WBL"/>
    <property type="match status" value="1"/>
</dbReference>
<dbReference type="RefSeq" id="WP_079090189.1">
    <property type="nucleotide sequence ID" value="NZ_CP107955.1"/>
</dbReference>
<evidence type="ECO:0000256" key="2">
    <source>
        <dbReference type="ARBA" id="ARBA00006597"/>
    </source>
</evidence>
<evidence type="ECO:0000256" key="5">
    <source>
        <dbReference type="ARBA" id="ARBA00023004"/>
    </source>
</evidence>
<feature type="binding site" evidence="11">
    <location>
        <position position="19"/>
    </location>
    <ligand>
        <name>[4Fe-4S] cluster</name>
        <dbReference type="ChEBI" id="CHEBI:49883"/>
    </ligand>
</feature>
<evidence type="ECO:0000256" key="9">
    <source>
        <dbReference type="ARBA" id="ARBA00023157"/>
    </source>
</evidence>
<comment type="PTM">
    <text evidence="11">Upon Fe-S cluster removal intramolecular disulfide bonds are formed.</text>
</comment>
<keyword evidence="6 11" id="KW-0411">Iron-sulfur</keyword>
<evidence type="ECO:0000256" key="8">
    <source>
        <dbReference type="ARBA" id="ARBA00023125"/>
    </source>
</evidence>
<keyword evidence="10 11" id="KW-0804">Transcription</keyword>
<comment type="subcellular location">
    <subcellularLocation>
        <location evidence="1 11">Cytoplasm</location>
    </subcellularLocation>
</comment>
<comment type="cofactor">
    <cofactor evidence="11">
        <name>[4Fe-4S] cluster</name>
        <dbReference type="ChEBI" id="CHEBI:49883"/>
    </cofactor>
    <text evidence="11">Binds 1 [4Fe-4S] cluster per subunit. Following nitrosylation of the [4Fe-4S] cluster binds 1 [4Fe-8(NO)] cluster per subunit.</text>
</comment>
<dbReference type="HAMAP" id="MF_01479">
    <property type="entry name" value="WhiB"/>
    <property type="match status" value="1"/>
</dbReference>
<feature type="domain" description="4Fe-4S Wbl-type" evidence="13">
    <location>
        <begin position="18"/>
        <end position="80"/>
    </location>
</feature>
<keyword evidence="5 11" id="KW-0408">Iron</keyword>
<evidence type="ECO:0000256" key="6">
    <source>
        <dbReference type="ARBA" id="ARBA00023014"/>
    </source>
</evidence>
<evidence type="ECO:0000313" key="15">
    <source>
        <dbReference type="Proteomes" id="UP001257627"/>
    </source>
</evidence>
<dbReference type="Proteomes" id="UP001257627">
    <property type="component" value="Unassembled WGS sequence"/>
</dbReference>
<evidence type="ECO:0000256" key="10">
    <source>
        <dbReference type="ARBA" id="ARBA00023163"/>
    </source>
</evidence>